<sequence>MTKIRALATTFAISVAAVAASAGPAAAAGAQTLTVPDGISAGIMVYDRNTNSVELQYNAHQQFRSASVVKLMIALDYLETNGTNVPEVDLVQLQPMLRSSDDDAASYLWVKDGWETIVQRVVAKVGLTDSAPPVNRGMWGYTAISAADVVKLYDYILTKADPAVRDFIMSNLHQSTKCGDDGFDQSFGIQSAVNRPWAVKQGWSGFGDTPDPVCSPANPVPPPPGTLPGQPQTQARTQQFNPAVVGSGERTLATTTDPGGLDLTRRAMHTTGTVGPCDDKIMVVLTLEPVGTTWKDSADRITALTSVVYHLSQWP</sequence>
<feature type="region of interest" description="Disordered" evidence="1">
    <location>
        <begin position="215"/>
        <end position="235"/>
    </location>
</feature>
<organism evidence="3 4">
    <name type="scientific">Kutzneria chonburiensis</name>
    <dbReference type="NCBI Taxonomy" id="1483604"/>
    <lineage>
        <taxon>Bacteria</taxon>
        <taxon>Bacillati</taxon>
        <taxon>Actinomycetota</taxon>
        <taxon>Actinomycetes</taxon>
        <taxon>Pseudonocardiales</taxon>
        <taxon>Pseudonocardiaceae</taxon>
        <taxon>Kutzneria</taxon>
    </lineage>
</organism>
<reference evidence="3 4" key="1">
    <citation type="submission" date="2024-09" db="EMBL/GenBank/DDBJ databases">
        <authorList>
            <person name="Sun Q."/>
            <person name="Mori K."/>
        </authorList>
    </citation>
    <scope>NUCLEOTIDE SEQUENCE [LARGE SCALE GENOMIC DNA]</scope>
    <source>
        <strain evidence="3 4">TBRC 1432</strain>
    </source>
</reference>
<dbReference type="EMBL" id="JBHLUD010000004">
    <property type="protein sequence ID" value="MFC0543014.1"/>
    <property type="molecule type" value="Genomic_DNA"/>
</dbReference>
<dbReference type="SUPFAM" id="SSF56601">
    <property type="entry name" value="beta-lactamase/transpeptidase-like"/>
    <property type="match status" value="1"/>
</dbReference>
<dbReference type="Gene3D" id="3.40.710.10">
    <property type="entry name" value="DD-peptidase/beta-lactamase superfamily"/>
    <property type="match status" value="1"/>
</dbReference>
<evidence type="ECO:0000313" key="4">
    <source>
        <dbReference type="Proteomes" id="UP001589810"/>
    </source>
</evidence>
<feature type="chain" id="PRO_5046555484" evidence="2">
    <location>
        <begin position="28"/>
        <end position="315"/>
    </location>
</feature>
<comment type="caution">
    <text evidence="3">The sequence shown here is derived from an EMBL/GenBank/DDBJ whole genome shotgun (WGS) entry which is preliminary data.</text>
</comment>
<dbReference type="Proteomes" id="UP001589810">
    <property type="component" value="Unassembled WGS sequence"/>
</dbReference>
<evidence type="ECO:0000256" key="1">
    <source>
        <dbReference type="SAM" id="MobiDB-lite"/>
    </source>
</evidence>
<protein>
    <submittedName>
        <fullName evidence="3">Uncharacterized protein</fullName>
    </submittedName>
</protein>
<evidence type="ECO:0000256" key="2">
    <source>
        <dbReference type="SAM" id="SignalP"/>
    </source>
</evidence>
<dbReference type="InterPro" id="IPR012338">
    <property type="entry name" value="Beta-lactam/transpept-like"/>
</dbReference>
<dbReference type="RefSeq" id="WP_273941417.1">
    <property type="nucleotide sequence ID" value="NZ_CP097263.1"/>
</dbReference>
<evidence type="ECO:0000313" key="3">
    <source>
        <dbReference type="EMBL" id="MFC0543014.1"/>
    </source>
</evidence>
<keyword evidence="2" id="KW-0732">Signal</keyword>
<proteinExistence type="predicted"/>
<keyword evidence="4" id="KW-1185">Reference proteome</keyword>
<accession>A0ABV6MS74</accession>
<name>A0ABV6MS74_9PSEU</name>
<gene>
    <name evidence="3" type="ORF">ACFFH7_16055</name>
</gene>
<feature type="signal peptide" evidence="2">
    <location>
        <begin position="1"/>
        <end position="27"/>
    </location>
</feature>